<dbReference type="GO" id="GO:0046677">
    <property type="term" value="P:response to antibiotic"/>
    <property type="evidence" value="ECO:0007669"/>
    <property type="project" value="TreeGrafter"/>
</dbReference>
<dbReference type="InterPro" id="IPR052966">
    <property type="entry name" value="Beta-lactamase_Reg"/>
</dbReference>
<proteinExistence type="predicted"/>
<accession>A0A1M5H7A3</accession>
<keyword evidence="1" id="KW-0472">Membrane</keyword>
<dbReference type="EMBL" id="FQWD01000002">
    <property type="protein sequence ID" value="SHG11773.1"/>
    <property type="molecule type" value="Genomic_DNA"/>
</dbReference>
<dbReference type="GO" id="GO:0005886">
    <property type="term" value="C:plasma membrane"/>
    <property type="evidence" value="ECO:0007669"/>
    <property type="project" value="TreeGrafter"/>
</dbReference>
<reference evidence="3" key="1">
    <citation type="submission" date="2016-11" db="EMBL/GenBank/DDBJ databases">
        <authorList>
            <person name="Varghese N."/>
            <person name="Submissions S."/>
        </authorList>
    </citation>
    <scope>NUCLEOTIDE SEQUENCE [LARGE SCALE GENOMIC DNA]</scope>
    <source>
        <strain evidence="3">CGMCC 1.8995</strain>
    </source>
</reference>
<dbReference type="RefSeq" id="WP_073319740.1">
    <property type="nucleotide sequence ID" value="NZ_FQWD01000002.1"/>
</dbReference>
<dbReference type="Pfam" id="PF17113">
    <property type="entry name" value="AmpE"/>
    <property type="match status" value="1"/>
</dbReference>
<feature type="transmembrane region" description="Helical" evidence="1">
    <location>
        <begin position="268"/>
        <end position="285"/>
    </location>
</feature>
<evidence type="ECO:0000313" key="2">
    <source>
        <dbReference type="EMBL" id="SHG11773.1"/>
    </source>
</evidence>
<dbReference type="PANTHER" id="PTHR38684:SF1">
    <property type="entry name" value="PROTEIN AMPE"/>
    <property type="match status" value="1"/>
</dbReference>
<dbReference type="InterPro" id="IPR031347">
    <property type="entry name" value="AmpE"/>
</dbReference>
<organism evidence="2 3">
    <name type="scientific">Marisediminitalea aggregata</name>
    <dbReference type="NCBI Taxonomy" id="634436"/>
    <lineage>
        <taxon>Bacteria</taxon>
        <taxon>Pseudomonadati</taxon>
        <taxon>Pseudomonadota</taxon>
        <taxon>Gammaproteobacteria</taxon>
        <taxon>Alteromonadales</taxon>
        <taxon>Alteromonadaceae</taxon>
        <taxon>Marisediminitalea</taxon>
    </lineage>
</organism>
<keyword evidence="3" id="KW-1185">Reference proteome</keyword>
<dbReference type="AlphaFoldDB" id="A0A1M5H7A3"/>
<sequence>MILISVLLVLAIERSMRKTPGWHIEAHLAKYLDWAQSQSWINKQSAQLRLIIQVALPVVITFVIAQWVFSGFISFVLQSVLLYLCLGSDRLRDTYKSFLQAAERGDLEACHLYTEQLGHCTALDIETDESQQGKSFGQHLLWLNYQHYAAVIIWFAVFGAAGAILYVTSREWYRLTCESADERADRLATWMHILDFVPARITACGLLLVGHFSRAMPVWLKYLTHSAVPAEVLLTEVASKAEEVELNDEQSRDPACEPKALVTLAKRNVMLILAVIAVLTMLGLID</sequence>
<evidence type="ECO:0000256" key="1">
    <source>
        <dbReference type="SAM" id="Phobius"/>
    </source>
</evidence>
<name>A0A1M5H7A3_9ALTE</name>
<dbReference type="Proteomes" id="UP000184520">
    <property type="component" value="Unassembled WGS sequence"/>
</dbReference>
<dbReference type="OrthoDB" id="9811967at2"/>
<keyword evidence="1" id="KW-0812">Transmembrane</keyword>
<gene>
    <name evidence="2" type="ORF">SAMN05216361_1339</name>
</gene>
<dbReference type="STRING" id="634436.SAMN05216361_1339"/>
<keyword evidence="1" id="KW-1133">Transmembrane helix</keyword>
<dbReference type="NCBIfam" id="NF008219">
    <property type="entry name" value="PRK10987.1"/>
    <property type="match status" value="1"/>
</dbReference>
<feature type="transmembrane region" description="Helical" evidence="1">
    <location>
        <begin position="58"/>
        <end position="86"/>
    </location>
</feature>
<feature type="transmembrane region" description="Helical" evidence="1">
    <location>
        <begin position="148"/>
        <end position="167"/>
    </location>
</feature>
<dbReference type="PANTHER" id="PTHR38684">
    <property type="entry name" value="PROTEIN AMPE"/>
    <property type="match status" value="1"/>
</dbReference>
<evidence type="ECO:0000313" key="3">
    <source>
        <dbReference type="Proteomes" id="UP000184520"/>
    </source>
</evidence>
<protein>
    <submittedName>
        <fullName evidence="2">AmpE protein</fullName>
    </submittedName>
</protein>